<comment type="similarity">
    <text evidence="3">Belongs to the acyl carrier protein (ACP) family.</text>
</comment>
<dbReference type="Proteomes" id="UP000242469">
    <property type="component" value="Unassembled WGS sequence"/>
</dbReference>
<comment type="function">
    <text evidence="3">Carrier of the growing fatty acid chain in fatty acid biosynthesis.</text>
</comment>
<comment type="pathway">
    <text evidence="3">Lipid metabolism; fatty acid biosynthesis.</text>
</comment>
<dbReference type="UniPathway" id="UPA00094"/>
<protein>
    <recommendedName>
        <fullName evidence="3">Acyl carrier protein</fullName>
        <shortName evidence="3">ACP</shortName>
    </recommendedName>
</protein>
<dbReference type="HAMAP" id="MF_01217">
    <property type="entry name" value="Acyl_carrier"/>
    <property type="match status" value="1"/>
</dbReference>
<dbReference type="InterPro" id="IPR009081">
    <property type="entry name" value="PP-bd_ACP"/>
</dbReference>
<evidence type="ECO:0000259" key="4">
    <source>
        <dbReference type="PROSITE" id="PS50075"/>
    </source>
</evidence>
<dbReference type="InterPro" id="IPR003231">
    <property type="entry name" value="ACP"/>
</dbReference>
<dbReference type="SUPFAM" id="SSF47336">
    <property type="entry name" value="ACP-like"/>
    <property type="match status" value="1"/>
</dbReference>
<keyword evidence="3" id="KW-0443">Lipid metabolism</keyword>
<sequence length="81" mass="9235">MSGQDKTYQKIAQVLEELFEIDPDSIHPDANLYQDLDIDSIDAVDLVVELKKMTGKKIKPEDFKSVRTVQDVVTEVEKLLD</sequence>
<dbReference type="Pfam" id="PF00550">
    <property type="entry name" value="PP-binding"/>
    <property type="match status" value="1"/>
</dbReference>
<dbReference type="PROSITE" id="PS50075">
    <property type="entry name" value="CARRIER"/>
    <property type="match status" value="1"/>
</dbReference>
<dbReference type="OrthoDB" id="3392378at2"/>
<evidence type="ECO:0000313" key="6">
    <source>
        <dbReference type="Proteomes" id="UP000242469"/>
    </source>
</evidence>
<dbReference type="RefSeq" id="WP_091827396.1">
    <property type="nucleotide sequence ID" value="NZ_FNRJ01000014.1"/>
</dbReference>
<keyword evidence="3" id="KW-0276">Fatty acid metabolism</keyword>
<organism evidence="5 6">
    <name type="scientific">Marinobacterium iners DSM 11526</name>
    <dbReference type="NCBI Taxonomy" id="1122198"/>
    <lineage>
        <taxon>Bacteria</taxon>
        <taxon>Pseudomonadati</taxon>
        <taxon>Pseudomonadota</taxon>
        <taxon>Gammaproteobacteria</taxon>
        <taxon>Oceanospirillales</taxon>
        <taxon>Oceanospirillaceae</taxon>
        <taxon>Marinobacterium</taxon>
    </lineage>
</organism>
<dbReference type="GO" id="GO:0000036">
    <property type="term" value="F:acyl carrier activity"/>
    <property type="evidence" value="ECO:0007669"/>
    <property type="project" value="UniProtKB-UniRule"/>
</dbReference>
<dbReference type="AlphaFoldDB" id="A0A1H4G733"/>
<proteinExistence type="inferred from homology"/>
<feature type="domain" description="Carrier" evidence="4">
    <location>
        <begin position="5"/>
        <end position="80"/>
    </location>
</feature>
<keyword evidence="3" id="KW-0275">Fatty acid biosynthesis</keyword>
<evidence type="ECO:0000313" key="5">
    <source>
        <dbReference type="EMBL" id="SEB04718.1"/>
    </source>
</evidence>
<evidence type="ECO:0000256" key="2">
    <source>
        <dbReference type="ARBA" id="ARBA00022553"/>
    </source>
</evidence>
<dbReference type="GO" id="GO:0005737">
    <property type="term" value="C:cytoplasm"/>
    <property type="evidence" value="ECO:0007669"/>
    <property type="project" value="UniProtKB-SubCell"/>
</dbReference>
<dbReference type="EMBL" id="FNRJ01000014">
    <property type="protein sequence ID" value="SEB04718.1"/>
    <property type="molecule type" value="Genomic_DNA"/>
</dbReference>
<evidence type="ECO:0000256" key="1">
    <source>
        <dbReference type="ARBA" id="ARBA00022450"/>
    </source>
</evidence>
<keyword evidence="2 3" id="KW-0597">Phosphoprotein</keyword>
<keyword evidence="3" id="KW-0963">Cytoplasm</keyword>
<feature type="modified residue" description="O-(pantetheine 4'-phosphoryl)serine" evidence="3">
    <location>
        <position position="40"/>
    </location>
</feature>
<accession>A0A1H4G733</accession>
<evidence type="ECO:0000256" key="3">
    <source>
        <dbReference type="HAMAP-Rule" id="MF_01217"/>
    </source>
</evidence>
<dbReference type="Gene3D" id="1.10.1200.10">
    <property type="entry name" value="ACP-like"/>
    <property type="match status" value="1"/>
</dbReference>
<dbReference type="NCBIfam" id="NF003757">
    <property type="entry name" value="PRK05350.1"/>
    <property type="match status" value="1"/>
</dbReference>
<dbReference type="InterPro" id="IPR036736">
    <property type="entry name" value="ACP-like_sf"/>
</dbReference>
<comment type="PTM">
    <text evidence="3">4'-phosphopantetheine is transferred from CoA to a specific serine of apo-ACP by AcpS. This modification is essential for activity because fatty acids are bound in thioester linkage to the sulfhydryl of the prosthetic group.</text>
</comment>
<comment type="subcellular location">
    <subcellularLocation>
        <location evidence="3">Cytoplasm</location>
    </subcellularLocation>
</comment>
<name>A0A1H4G733_9GAMM</name>
<dbReference type="STRING" id="1122198.SAMN02745729_11442"/>
<reference evidence="6" key="1">
    <citation type="submission" date="2016-10" db="EMBL/GenBank/DDBJ databases">
        <authorList>
            <person name="Varghese N."/>
            <person name="Submissions S."/>
        </authorList>
    </citation>
    <scope>NUCLEOTIDE SEQUENCE [LARGE SCALE GENOMIC DNA]</scope>
    <source>
        <strain evidence="6">DSM 11526</strain>
    </source>
</reference>
<keyword evidence="3" id="KW-0444">Lipid biosynthesis</keyword>
<keyword evidence="1 3" id="KW-0596">Phosphopantetheine</keyword>
<keyword evidence="6" id="KW-1185">Reference proteome</keyword>
<gene>
    <name evidence="3" type="primary">acpP</name>
    <name evidence="5" type="ORF">SAMN02745729_11442</name>
</gene>